<dbReference type="CDD" id="cd22191">
    <property type="entry name" value="DPBB_RlpA_EXP_N-like"/>
    <property type="match status" value="1"/>
</dbReference>
<dbReference type="HOGENOM" id="CLU_052701_0_0_1"/>
<gene>
    <name evidence="2" type="ORF">A1O1_06427</name>
</gene>
<evidence type="ECO:0000313" key="3">
    <source>
        <dbReference type="Proteomes" id="UP000019484"/>
    </source>
</evidence>
<sequence length="292" mass="28838">MAVLKNLVLAASLLAPLALAAPMLDGRALHTHTEVVWVTVEETTTVWVDPAAATAPPSSAAPVEVIATTTTTATPTSVEVDFTTTTEAPVEVAAPTTTSTDAPAAVFAETNAAPSTFATVAAVSSEAAVAAPAPAPSSESPYVAPVASTTAAVPTSSAAVAAAPSASAASVGSGAVTASASGTCEGQGDACVGDVTHWDGGLGACGWDVNTSSDMQIALPVGFMGSLSNSNPYCGRSVTLYNPTSGTTVQAKVGDKCMGCVDRAIDCTDALFSAITDGTGDGRVSGIQWWLN</sequence>
<dbReference type="STRING" id="1182541.W9Y0P6"/>
<dbReference type="Gene3D" id="2.40.40.10">
    <property type="entry name" value="RlpA-like domain"/>
    <property type="match status" value="1"/>
</dbReference>
<feature type="chain" id="PRO_5004934424" description="RlpA-like protein double-psi beta-barrel domain-containing protein" evidence="1">
    <location>
        <begin position="21"/>
        <end position="292"/>
    </location>
</feature>
<protein>
    <recommendedName>
        <fullName evidence="4">RlpA-like protein double-psi beta-barrel domain-containing protein</fullName>
    </recommendedName>
</protein>
<dbReference type="Proteomes" id="UP000019484">
    <property type="component" value="Unassembled WGS sequence"/>
</dbReference>
<name>W9Y0P6_9EURO</name>
<dbReference type="EMBL" id="AMWN01000005">
    <property type="protein sequence ID" value="EXJ86058.1"/>
    <property type="molecule type" value="Genomic_DNA"/>
</dbReference>
<feature type="signal peptide" evidence="1">
    <location>
        <begin position="1"/>
        <end position="20"/>
    </location>
</feature>
<keyword evidence="3" id="KW-1185">Reference proteome</keyword>
<dbReference type="RefSeq" id="XP_007725496.1">
    <property type="nucleotide sequence ID" value="XM_007727306.1"/>
</dbReference>
<dbReference type="InterPro" id="IPR036908">
    <property type="entry name" value="RlpA-like_sf"/>
</dbReference>
<reference evidence="2 3" key="1">
    <citation type="submission" date="2013-03" db="EMBL/GenBank/DDBJ databases">
        <title>The Genome Sequence of Capronia coronata CBS 617.96.</title>
        <authorList>
            <consortium name="The Broad Institute Genomics Platform"/>
            <person name="Cuomo C."/>
            <person name="de Hoog S."/>
            <person name="Gorbushina A."/>
            <person name="Walker B."/>
            <person name="Young S.K."/>
            <person name="Zeng Q."/>
            <person name="Gargeya S."/>
            <person name="Fitzgerald M."/>
            <person name="Haas B."/>
            <person name="Abouelleil A."/>
            <person name="Allen A.W."/>
            <person name="Alvarado L."/>
            <person name="Arachchi H.M."/>
            <person name="Berlin A.M."/>
            <person name="Chapman S.B."/>
            <person name="Gainer-Dewar J."/>
            <person name="Goldberg J."/>
            <person name="Griggs A."/>
            <person name="Gujja S."/>
            <person name="Hansen M."/>
            <person name="Howarth C."/>
            <person name="Imamovic A."/>
            <person name="Ireland A."/>
            <person name="Larimer J."/>
            <person name="McCowan C."/>
            <person name="Murphy C."/>
            <person name="Pearson M."/>
            <person name="Poon T.W."/>
            <person name="Priest M."/>
            <person name="Roberts A."/>
            <person name="Saif S."/>
            <person name="Shea T."/>
            <person name="Sisk P."/>
            <person name="Sykes S."/>
            <person name="Wortman J."/>
            <person name="Nusbaum C."/>
            <person name="Birren B."/>
        </authorList>
    </citation>
    <scope>NUCLEOTIDE SEQUENCE [LARGE SCALE GENOMIC DNA]</scope>
    <source>
        <strain evidence="2 3">CBS 617.96</strain>
    </source>
</reference>
<keyword evidence="1" id="KW-0732">Signal</keyword>
<proteinExistence type="predicted"/>
<dbReference type="eggNOG" id="ENOG502S2E4">
    <property type="taxonomic scope" value="Eukaryota"/>
</dbReference>
<dbReference type="AlphaFoldDB" id="W9Y0P6"/>
<evidence type="ECO:0000256" key="1">
    <source>
        <dbReference type="SAM" id="SignalP"/>
    </source>
</evidence>
<dbReference type="GeneID" id="19161295"/>
<dbReference type="OrthoDB" id="623670at2759"/>
<accession>W9Y0P6</accession>
<evidence type="ECO:0000313" key="2">
    <source>
        <dbReference type="EMBL" id="EXJ86058.1"/>
    </source>
</evidence>
<organism evidence="2 3">
    <name type="scientific">Capronia coronata CBS 617.96</name>
    <dbReference type="NCBI Taxonomy" id="1182541"/>
    <lineage>
        <taxon>Eukaryota</taxon>
        <taxon>Fungi</taxon>
        <taxon>Dikarya</taxon>
        <taxon>Ascomycota</taxon>
        <taxon>Pezizomycotina</taxon>
        <taxon>Eurotiomycetes</taxon>
        <taxon>Chaetothyriomycetidae</taxon>
        <taxon>Chaetothyriales</taxon>
        <taxon>Herpotrichiellaceae</taxon>
        <taxon>Capronia</taxon>
    </lineage>
</organism>
<comment type="caution">
    <text evidence="2">The sequence shown here is derived from an EMBL/GenBank/DDBJ whole genome shotgun (WGS) entry which is preliminary data.</text>
</comment>
<evidence type="ECO:0008006" key="4">
    <source>
        <dbReference type="Google" id="ProtNLM"/>
    </source>
</evidence>
<dbReference type="SUPFAM" id="SSF50685">
    <property type="entry name" value="Barwin-like endoglucanases"/>
    <property type="match status" value="1"/>
</dbReference>